<dbReference type="InterPro" id="IPR002028">
    <property type="entry name" value="Trp_synthase_suA"/>
</dbReference>
<dbReference type="PANTHER" id="PTHR43406">
    <property type="entry name" value="TRYPTOPHAN SYNTHASE, ALPHA CHAIN"/>
    <property type="match status" value="1"/>
</dbReference>
<dbReference type="EC" id="4.2.1.20" evidence="8"/>
<organism evidence="11 12">
    <name type="scientific">Kineococcus gynurae</name>
    <dbReference type="NCBI Taxonomy" id="452979"/>
    <lineage>
        <taxon>Bacteria</taxon>
        <taxon>Bacillati</taxon>
        <taxon>Actinomycetota</taxon>
        <taxon>Actinomycetes</taxon>
        <taxon>Kineosporiales</taxon>
        <taxon>Kineosporiaceae</taxon>
        <taxon>Kineococcus</taxon>
    </lineage>
</organism>
<dbReference type="GO" id="GO:0004834">
    <property type="term" value="F:tryptophan synthase activity"/>
    <property type="evidence" value="ECO:0007669"/>
    <property type="project" value="UniProtKB-EC"/>
</dbReference>
<dbReference type="HAMAP" id="MF_00131">
    <property type="entry name" value="Trp_synth_alpha"/>
    <property type="match status" value="1"/>
</dbReference>
<feature type="compositionally biased region" description="Polar residues" evidence="10">
    <location>
        <begin position="1"/>
        <end position="13"/>
    </location>
</feature>
<evidence type="ECO:0000256" key="7">
    <source>
        <dbReference type="ARBA" id="ARBA00049047"/>
    </source>
</evidence>
<dbReference type="Gene3D" id="3.20.20.70">
    <property type="entry name" value="Aldolase class I"/>
    <property type="match status" value="1"/>
</dbReference>
<dbReference type="NCBIfam" id="TIGR00262">
    <property type="entry name" value="trpA"/>
    <property type="match status" value="1"/>
</dbReference>
<evidence type="ECO:0000256" key="2">
    <source>
        <dbReference type="ARBA" id="ARBA00011270"/>
    </source>
</evidence>
<evidence type="ECO:0000256" key="4">
    <source>
        <dbReference type="ARBA" id="ARBA00022822"/>
    </source>
</evidence>
<evidence type="ECO:0000256" key="1">
    <source>
        <dbReference type="ARBA" id="ARBA00004733"/>
    </source>
</evidence>
<dbReference type="Proteomes" id="UP001589748">
    <property type="component" value="Unassembled WGS sequence"/>
</dbReference>
<evidence type="ECO:0000256" key="8">
    <source>
        <dbReference type="HAMAP-Rule" id="MF_00131"/>
    </source>
</evidence>
<keyword evidence="4 8" id="KW-0822">Tryptophan biosynthesis</keyword>
<keyword evidence="6 8" id="KW-0456">Lyase</keyword>
<gene>
    <name evidence="8 11" type="primary">trpA</name>
    <name evidence="11" type="ORF">ACFFVI_05120</name>
</gene>
<sequence length="283" mass="28694">MSTVPENDTTANGTGRPARRTAGQAVDAARAEGRAALVAYLPVGFPDVATSVEAARAAVDGGADIIELGLPYSDPTMDGPTIQQAVDVARARGTRPTDVLRAVEAVAATGAATLVMTYWPPVDRYGVARFAADLADAGGAGLITPDLIPDEAAEWVAAADERDLDKVFLVAPSSTEKRLAMTSAASRGFVYAASLMGVTGARASVGAGARGLVERTRAAGAERVCVGLGVSTPEQAGEVAAYADGVIVGSAFVARMLEADDPAAGVRAVGELAARLSAGIRDR</sequence>
<protein>
    <recommendedName>
        <fullName evidence="8">Tryptophan synthase alpha chain</fullName>
        <ecNumber evidence="8">4.2.1.20</ecNumber>
    </recommendedName>
</protein>
<evidence type="ECO:0000256" key="5">
    <source>
        <dbReference type="ARBA" id="ARBA00023141"/>
    </source>
</evidence>
<dbReference type="SUPFAM" id="SSF51366">
    <property type="entry name" value="Ribulose-phoshate binding barrel"/>
    <property type="match status" value="1"/>
</dbReference>
<feature type="region of interest" description="Disordered" evidence="10">
    <location>
        <begin position="1"/>
        <end position="27"/>
    </location>
</feature>
<dbReference type="InterPro" id="IPR011060">
    <property type="entry name" value="RibuloseP-bd_barrel"/>
</dbReference>
<comment type="catalytic activity">
    <reaction evidence="7 8">
        <text>(1S,2R)-1-C-(indol-3-yl)glycerol 3-phosphate + L-serine = D-glyceraldehyde 3-phosphate + L-tryptophan + H2O</text>
        <dbReference type="Rhea" id="RHEA:10532"/>
        <dbReference type="ChEBI" id="CHEBI:15377"/>
        <dbReference type="ChEBI" id="CHEBI:33384"/>
        <dbReference type="ChEBI" id="CHEBI:57912"/>
        <dbReference type="ChEBI" id="CHEBI:58866"/>
        <dbReference type="ChEBI" id="CHEBI:59776"/>
        <dbReference type="EC" id="4.2.1.20"/>
    </reaction>
</comment>
<comment type="subunit">
    <text evidence="2 8">Tetramer of two alpha and two beta chains.</text>
</comment>
<reference evidence="11 12" key="1">
    <citation type="submission" date="2024-09" db="EMBL/GenBank/DDBJ databases">
        <authorList>
            <person name="Sun Q."/>
            <person name="Mori K."/>
        </authorList>
    </citation>
    <scope>NUCLEOTIDE SEQUENCE [LARGE SCALE GENOMIC DNA]</scope>
    <source>
        <strain evidence="11 12">TISTR 1856</strain>
    </source>
</reference>
<feature type="active site" description="Proton acceptor" evidence="8">
    <location>
        <position position="67"/>
    </location>
</feature>
<dbReference type="CDD" id="cd04724">
    <property type="entry name" value="Tryptophan_synthase_alpha"/>
    <property type="match status" value="1"/>
</dbReference>
<dbReference type="RefSeq" id="WP_380138492.1">
    <property type="nucleotide sequence ID" value="NZ_JBHLUI010000009.1"/>
</dbReference>
<comment type="function">
    <text evidence="8">The alpha subunit is responsible for the aldol cleavage of indoleglycerol phosphate to indole and glyceraldehyde 3-phosphate.</text>
</comment>
<feature type="active site" description="Proton acceptor" evidence="8">
    <location>
        <position position="78"/>
    </location>
</feature>
<evidence type="ECO:0000256" key="10">
    <source>
        <dbReference type="SAM" id="MobiDB-lite"/>
    </source>
</evidence>
<comment type="pathway">
    <text evidence="1 8">Amino-acid biosynthesis; L-tryptophan biosynthesis; L-tryptophan from chorismate: step 5/5.</text>
</comment>
<evidence type="ECO:0000256" key="9">
    <source>
        <dbReference type="RuleBase" id="RU003662"/>
    </source>
</evidence>
<name>A0ABV5LQH2_9ACTN</name>
<keyword evidence="12" id="KW-1185">Reference proteome</keyword>
<evidence type="ECO:0000256" key="6">
    <source>
        <dbReference type="ARBA" id="ARBA00023239"/>
    </source>
</evidence>
<comment type="caution">
    <text evidence="11">The sequence shown here is derived from an EMBL/GenBank/DDBJ whole genome shotgun (WGS) entry which is preliminary data.</text>
</comment>
<dbReference type="EMBL" id="JBHMDM010000003">
    <property type="protein sequence ID" value="MFB9376341.1"/>
    <property type="molecule type" value="Genomic_DNA"/>
</dbReference>
<comment type="similarity">
    <text evidence="8 9">Belongs to the TrpA family.</text>
</comment>
<dbReference type="PANTHER" id="PTHR43406:SF1">
    <property type="entry name" value="TRYPTOPHAN SYNTHASE ALPHA CHAIN, CHLOROPLASTIC"/>
    <property type="match status" value="1"/>
</dbReference>
<accession>A0ABV5LQH2</accession>
<evidence type="ECO:0000313" key="11">
    <source>
        <dbReference type="EMBL" id="MFB9376341.1"/>
    </source>
</evidence>
<dbReference type="Pfam" id="PF00290">
    <property type="entry name" value="Trp_syntA"/>
    <property type="match status" value="1"/>
</dbReference>
<dbReference type="InterPro" id="IPR013785">
    <property type="entry name" value="Aldolase_TIM"/>
</dbReference>
<keyword evidence="3 8" id="KW-0028">Amino-acid biosynthesis</keyword>
<evidence type="ECO:0000256" key="3">
    <source>
        <dbReference type="ARBA" id="ARBA00022605"/>
    </source>
</evidence>
<evidence type="ECO:0000313" key="12">
    <source>
        <dbReference type="Proteomes" id="UP001589748"/>
    </source>
</evidence>
<keyword evidence="5 8" id="KW-0057">Aromatic amino acid biosynthesis</keyword>
<proteinExistence type="inferred from homology"/>